<dbReference type="RefSeq" id="WP_183779923.1">
    <property type="nucleotide sequence ID" value="NZ_JACIBS010000001.1"/>
</dbReference>
<gene>
    <name evidence="2" type="ORF">FB384_001178</name>
</gene>
<evidence type="ECO:0000313" key="2">
    <source>
        <dbReference type="EMBL" id="MBB3662274.1"/>
    </source>
</evidence>
<comment type="caution">
    <text evidence="2">The sequence shown here is derived from an EMBL/GenBank/DDBJ whole genome shotgun (WGS) entry which is preliminary data.</text>
</comment>
<sequence>MTDADDRRVRKAIQGVQFPADKETLVAYAQERDADPRTLRALRALPERDYGNGDEVARAVPQRPEQTSG</sequence>
<organism evidence="2 3">
    <name type="scientific">Prauserella sediminis</name>
    <dbReference type="NCBI Taxonomy" id="577680"/>
    <lineage>
        <taxon>Bacteria</taxon>
        <taxon>Bacillati</taxon>
        <taxon>Actinomycetota</taxon>
        <taxon>Actinomycetes</taxon>
        <taxon>Pseudonocardiales</taxon>
        <taxon>Pseudonocardiaceae</taxon>
        <taxon>Prauserella</taxon>
        <taxon>Prauserella salsuginis group</taxon>
    </lineage>
</organism>
<feature type="compositionally biased region" description="Basic and acidic residues" evidence="1">
    <location>
        <begin position="45"/>
        <end position="57"/>
    </location>
</feature>
<reference evidence="2 3" key="1">
    <citation type="submission" date="2020-08" db="EMBL/GenBank/DDBJ databases">
        <title>Sequencing the genomes of 1000 actinobacteria strains.</title>
        <authorList>
            <person name="Klenk H.-P."/>
        </authorList>
    </citation>
    <scope>NUCLEOTIDE SEQUENCE [LARGE SCALE GENOMIC DNA]</scope>
    <source>
        <strain evidence="2 3">DSM 45267</strain>
    </source>
</reference>
<feature type="region of interest" description="Disordered" evidence="1">
    <location>
        <begin position="44"/>
        <end position="69"/>
    </location>
</feature>
<dbReference type="Pfam" id="PF11387">
    <property type="entry name" value="DUF2795"/>
    <property type="match status" value="1"/>
</dbReference>
<proteinExistence type="predicted"/>
<evidence type="ECO:0008006" key="4">
    <source>
        <dbReference type="Google" id="ProtNLM"/>
    </source>
</evidence>
<dbReference type="AlphaFoldDB" id="A0A839XL67"/>
<evidence type="ECO:0000313" key="3">
    <source>
        <dbReference type="Proteomes" id="UP000564573"/>
    </source>
</evidence>
<evidence type="ECO:0000256" key="1">
    <source>
        <dbReference type="SAM" id="MobiDB-lite"/>
    </source>
</evidence>
<keyword evidence="3" id="KW-1185">Reference proteome</keyword>
<dbReference type="InterPro" id="IPR021527">
    <property type="entry name" value="DUF2795"/>
</dbReference>
<dbReference type="Proteomes" id="UP000564573">
    <property type="component" value="Unassembled WGS sequence"/>
</dbReference>
<protein>
    <recommendedName>
        <fullName evidence="4">DUF2795 domain-containing protein</fullName>
    </recommendedName>
</protein>
<dbReference type="EMBL" id="JACIBS010000001">
    <property type="protein sequence ID" value="MBB3662274.1"/>
    <property type="molecule type" value="Genomic_DNA"/>
</dbReference>
<name>A0A839XL67_9PSEU</name>
<accession>A0A839XL67</accession>